<evidence type="ECO:0000313" key="2">
    <source>
        <dbReference type="Proteomes" id="UP000314987"/>
    </source>
</evidence>
<dbReference type="STRING" id="29139.ENSVURP00010000565"/>
<reference evidence="2" key="1">
    <citation type="submission" date="2018-12" db="EMBL/GenBank/DDBJ databases">
        <authorList>
            <person name="Yazar S."/>
        </authorList>
    </citation>
    <scope>NUCLEOTIDE SEQUENCE [LARGE SCALE GENOMIC DNA]</scope>
</reference>
<dbReference type="Proteomes" id="UP000314987">
    <property type="component" value="Unassembled WGS sequence"/>
</dbReference>
<sequence>MKCENCTKKEFDTPNFNSEHEEKSEFHKLADAKIFLNDYLDFDSCVTVEEGIKVFQHNQKEFFSILNLNKKCDTSAHKVLAVSICPQFLPFFAAKFNLSVTDVSKRLCGFLKCLGVHYVGSSIQKGCWVTQLHHIYVL</sequence>
<protein>
    <submittedName>
        <fullName evidence="1">Uncharacterized protein</fullName>
    </submittedName>
</protein>
<keyword evidence="2" id="KW-1185">Reference proteome</keyword>
<dbReference type="Ensembl" id="ENSVURT00010000672.1">
    <property type="protein sequence ID" value="ENSVURP00010000565.1"/>
    <property type="gene ID" value="ENSVURG00010000525.1"/>
</dbReference>
<reference evidence="1" key="2">
    <citation type="submission" date="2025-08" db="UniProtKB">
        <authorList>
            <consortium name="Ensembl"/>
        </authorList>
    </citation>
    <scope>IDENTIFICATION</scope>
</reference>
<dbReference type="InterPro" id="IPR009016">
    <property type="entry name" value="Fe_hydrogenase"/>
</dbReference>
<dbReference type="SUPFAM" id="SSF53920">
    <property type="entry name" value="Fe-only hydrogenase"/>
    <property type="match status" value="1"/>
</dbReference>
<organism evidence="1 2">
    <name type="scientific">Vombatus ursinus</name>
    <name type="common">Common wombat</name>
    <dbReference type="NCBI Taxonomy" id="29139"/>
    <lineage>
        <taxon>Eukaryota</taxon>
        <taxon>Metazoa</taxon>
        <taxon>Chordata</taxon>
        <taxon>Craniata</taxon>
        <taxon>Vertebrata</taxon>
        <taxon>Euteleostomi</taxon>
        <taxon>Mammalia</taxon>
        <taxon>Metatheria</taxon>
        <taxon>Diprotodontia</taxon>
        <taxon>Vombatidae</taxon>
        <taxon>Vombatus</taxon>
    </lineage>
</organism>
<accession>A0A4X2JU41</accession>
<dbReference type="GeneTree" id="ENSGT00950000185173"/>
<dbReference type="InterPro" id="IPR050340">
    <property type="entry name" value="Cytosolic_Fe-S_CAF"/>
</dbReference>
<dbReference type="Gene3D" id="3.40.50.1780">
    <property type="match status" value="1"/>
</dbReference>
<dbReference type="OMA" id="SSIQKGC"/>
<name>A0A4X2JU41_VOMUR</name>
<dbReference type="PANTHER" id="PTHR11615">
    <property type="entry name" value="NITRATE, FORMATE, IRON DEHYDROGENASE"/>
    <property type="match status" value="1"/>
</dbReference>
<evidence type="ECO:0000313" key="1">
    <source>
        <dbReference type="Ensembl" id="ENSVURP00010000565.1"/>
    </source>
</evidence>
<proteinExistence type="predicted"/>
<dbReference type="AlphaFoldDB" id="A0A4X2JU41"/>
<reference evidence="1" key="3">
    <citation type="submission" date="2025-09" db="UniProtKB">
        <authorList>
            <consortium name="Ensembl"/>
        </authorList>
    </citation>
    <scope>IDENTIFICATION</scope>
</reference>